<dbReference type="Pfam" id="PF14542">
    <property type="entry name" value="Acetyltransf_CG"/>
    <property type="match status" value="1"/>
</dbReference>
<evidence type="ECO:0000313" key="4">
    <source>
        <dbReference type="EMBL" id="GIG81613.1"/>
    </source>
</evidence>
<gene>
    <name evidence="4" type="ORF">Pka01_47400</name>
</gene>
<dbReference type="GO" id="GO:0016747">
    <property type="term" value="F:acyltransferase activity, transferring groups other than amino-acyl groups"/>
    <property type="evidence" value="ECO:0007669"/>
    <property type="project" value="InterPro"/>
</dbReference>
<feature type="region of interest" description="Disordered" evidence="1">
    <location>
        <begin position="1"/>
        <end position="31"/>
    </location>
</feature>
<comment type="caution">
    <text evidence="4">The sequence shown here is derived from an EMBL/GenBank/DDBJ whole genome shotgun (WGS) entry which is preliminary data.</text>
</comment>
<dbReference type="PROSITE" id="PS51729">
    <property type="entry name" value="GNAT_YJDJ"/>
    <property type="match status" value="1"/>
</dbReference>
<protein>
    <recommendedName>
        <fullName evidence="6">N-acetyltransferase</fullName>
    </recommendedName>
</protein>
<dbReference type="InterPro" id="IPR045057">
    <property type="entry name" value="Gcn5-rel_NAT"/>
</dbReference>
<keyword evidence="5" id="KW-1185">Reference proteome</keyword>
<dbReference type="InterPro" id="IPR031165">
    <property type="entry name" value="GNAT_YJDJ"/>
</dbReference>
<evidence type="ECO:0000313" key="5">
    <source>
        <dbReference type="Proteomes" id="UP000630097"/>
    </source>
</evidence>
<dbReference type="CDD" id="cd04301">
    <property type="entry name" value="NAT_SF"/>
    <property type="match status" value="1"/>
</dbReference>
<sequence>MLTTRRLKMAPDRALQPLVDAGSPPSSHPVTPAGLGAMPVQLFIKTSGPVKPWPGSFTLARAAHNCEPIAVALNVALEHVRTCATGNDDLTPSSEDHATQGNIRRNPVNPEMNVQKNGDSGSYEAVVEGQVVGMIVYHAPRGNQRVTFSHTIVEPEYRGRGIATRLVKHALDDLRAQDLKLTNYCPFVADYIADHPEYKELVDSRFPGRATVPDRAPRERAN</sequence>
<dbReference type="Proteomes" id="UP000630097">
    <property type="component" value="Unassembled WGS sequence"/>
</dbReference>
<dbReference type="SUPFAM" id="SSF55729">
    <property type="entry name" value="Acyl-CoA N-acyltransferases (Nat)"/>
    <property type="match status" value="1"/>
</dbReference>
<feature type="domain" description="N-acetyltransferase" evidence="2">
    <location>
        <begin position="78"/>
        <end position="203"/>
    </location>
</feature>
<dbReference type="PANTHER" id="PTHR31435">
    <property type="entry name" value="PROTEIN NATD1"/>
    <property type="match status" value="1"/>
</dbReference>
<evidence type="ECO:0000259" key="2">
    <source>
        <dbReference type="PROSITE" id="PS51186"/>
    </source>
</evidence>
<feature type="compositionally biased region" description="Polar residues" evidence="1">
    <location>
        <begin position="86"/>
        <end position="103"/>
    </location>
</feature>
<reference evidence="4 5" key="1">
    <citation type="submission" date="2021-01" db="EMBL/GenBank/DDBJ databases">
        <title>Whole genome shotgun sequence of Planotetraspora kaengkrachanensis NBRC 104272.</title>
        <authorList>
            <person name="Komaki H."/>
            <person name="Tamura T."/>
        </authorList>
    </citation>
    <scope>NUCLEOTIDE SEQUENCE [LARGE SCALE GENOMIC DNA]</scope>
    <source>
        <strain evidence="4 5">NBRC 104272</strain>
    </source>
</reference>
<evidence type="ECO:0000256" key="1">
    <source>
        <dbReference type="SAM" id="MobiDB-lite"/>
    </source>
</evidence>
<dbReference type="PROSITE" id="PS51186">
    <property type="entry name" value="GNAT"/>
    <property type="match status" value="1"/>
</dbReference>
<dbReference type="AlphaFoldDB" id="A0A8J3V7W9"/>
<dbReference type="InterPro" id="IPR016181">
    <property type="entry name" value="Acyl_CoA_acyltransferase"/>
</dbReference>
<accession>A0A8J3V7W9</accession>
<dbReference type="Gene3D" id="3.40.630.30">
    <property type="match status" value="1"/>
</dbReference>
<name>A0A8J3V7W9_9ACTN</name>
<dbReference type="EMBL" id="BONV01000024">
    <property type="protein sequence ID" value="GIG81613.1"/>
    <property type="molecule type" value="Genomic_DNA"/>
</dbReference>
<evidence type="ECO:0008006" key="6">
    <source>
        <dbReference type="Google" id="ProtNLM"/>
    </source>
</evidence>
<dbReference type="PANTHER" id="PTHR31435:SF10">
    <property type="entry name" value="BSR4717 PROTEIN"/>
    <property type="match status" value="1"/>
</dbReference>
<feature type="domain" description="N-acetyltransferase" evidence="3">
    <location>
        <begin position="115"/>
        <end position="203"/>
    </location>
</feature>
<feature type="region of interest" description="Disordered" evidence="1">
    <location>
        <begin position="86"/>
        <end position="119"/>
    </location>
</feature>
<proteinExistence type="predicted"/>
<organism evidence="4 5">
    <name type="scientific">Planotetraspora kaengkrachanensis</name>
    <dbReference type="NCBI Taxonomy" id="575193"/>
    <lineage>
        <taxon>Bacteria</taxon>
        <taxon>Bacillati</taxon>
        <taxon>Actinomycetota</taxon>
        <taxon>Actinomycetes</taxon>
        <taxon>Streptosporangiales</taxon>
        <taxon>Streptosporangiaceae</taxon>
        <taxon>Planotetraspora</taxon>
    </lineage>
</organism>
<evidence type="ECO:0000259" key="3">
    <source>
        <dbReference type="PROSITE" id="PS51729"/>
    </source>
</evidence>
<dbReference type="InterPro" id="IPR000182">
    <property type="entry name" value="GNAT_dom"/>
</dbReference>